<feature type="non-terminal residue" evidence="2">
    <location>
        <position position="1"/>
    </location>
</feature>
<name>A0ABR3IZQ0_9AGAR</name>
<proteinExistence type="predicted"/>
<dbReference type="Proteomes" id="UP001556367">
    <property type="component" value="Unassembled WGS sequence"/>
</dbReference>
<feature type="region of interest" description="Disordered" evidence="1">
    <location>
        <begin position="1"/>
        <end position="38"/>
    </location>
</feature>
<dbReference type="EMBL" id="JASNQZ010000012">
    <property type="protein sequence ID" value="KAL0948692.1"/>
    <property type="molecule type" value="Genomic_DNA"/>
</dbReference>
<comment type="caution">
    <text evidence="2">The sequence shown here is derived from an EMBL/GenBank/DDBJ whole genome shotgun (WGS) entry which is preliminary data.</text>
</comment>
<gene>
    <name evidence="2" type="ORF">HGRIS_008826</name>
</gene>
<evidence type="ECO:0000256" key="1">
    <source>
        <dbReference type="SAM" id="MobiDB-lite"/>
    </source>
</evidence>
<accession>A0ABR3IZQ0</accession>
<evidence type="ECO:0000313" key="3">
    <source>
        <dbReference type="Proteomes" id="UP001556367"/>
    </source>
</evidence>
<evidence type="ECO:0000313" key="2">
    <source>
        <dbReference type="EMBL" id="KAL0948692.1"/>
    </source>
</evidence>
<reference evidence="3" key="1">
    <citation type="submission" date="2024-06" db="EMBL/GenBank/DDBJ databases">
        <title>Multi-omics analyses provide insights into the biosynthesis of the anticancer antibiotic pleurotin in Hohenbuehelia grisea.</title>
        <authorList>
            <person name="Weaver J.A."/>
            <person name="Alberti F."/>
        </authorList>
    </citation>
    <scope>NUCLEOTIDE SEQUENCE [LARGE SCALE GENOMIC DNA]</scope>
    <source>
        <strain evidence="3">T-177</strain>
    </source>
</reference>
<protein>
    <submittedName>
        <fullName evidence="2">Uncharacterized protein</fullName>
    </submittedName>
</protein>
<organism evidence="2 3">
    <name type="scientific">Hohenbuehelia grisea</name>
    <dbReference type="NCBI Taxonomy" id="104357"/>
    <lineage>
        <taxon>Eukaryota</taxon>
        <taxon>Fungi</taxon>
        <taxon>Dikarya</taxon>
        <taxon>Basidiomycota</taxon>
        <taxon>Agaricomycotina</taxon>
        <taxon>Agaricomycetes</taxon>
        <taxon>Agaricomycetidae</taxon>
        <taxon>Agaricales</taxon>
        <taxon>Pleurotineae</taxon>
        <taxon>Pleurotaceae</taxon>
        <taxon>Hohenbuehelia</taxon>
    </lineage>
</organism>
<keyword evidence="3" id="KW-1185">Reference proteome</keyword>
<sequence length="78" mass="8578">VASRKRSRATSDSPTPVKRVRSEGHAKPAVRGPETERKTKATKLILAIPAAKLDGPLKIQVVSYSVLMLIMPISFLRR</sequence>